<keyword evidence="4" id="KW-0067">ATP-binding</keyword>
<comment type="caution">
    <text evidence="7">The sequence shown here is derived from an EMBL/GenBank/DDBJ whole genome shotgun (WGS) entry which is preliminary data.</text>
</comment>
<name>A0A0F9EP39_9ZZZZ</name>
<protein>
    <recommendedName>
        <fullName evidence="6">UvrD-like helicase ATP-binding domain-containing protein</fullName>
    </recommendedName>
</protein>
<dbReference type="InterPro" id="IPR000212">
    <property type="entry name" value="DNA_helicase_UvrD/REP"/>
</dbReference>
<proteinExistence type="predicted"/>
<dbReference type="GO" id="GO:0000725">
    <property type="term" value="P:recombinational repair"/>
    <property type="evidence" value="ECO:0007669"/>
    <property type="project" value="TreeGrafter"/>
</dbReference>
<evidence type="ECO:0000256" key="4">
    <source>
        <dbReference type="ARBA" id="ARBA00022840"/>
    </source>
</evidence>
<dbReference type="GO" id="GO:0043138">
    <property type="term" value="F:3'-5' DNA helicase activity"/>
    <property type="evidence" value="ECO:0007669"/>
    <property type="project" value="TreeGrafter"/>
</dbReference>
<dbReference type="EMBL" id="LAZR01026663">
    <property type="protein sequence ID" value="KKL68026.1"/>
    <property type="molecule type" value="Genomic_DNA"/>
</dbReference>
<sequence length="199" mass="22698">MPTRVMLRKRTPPVWDAGLSQEQLEVVTDVGGVRFIAACPGGGKTRVLVQSIVYLINEKGVHPREILAFTFTKQAAEEMRDRLEIALGPVKAGQLTCCTMHSFFYGIFRSNCQAWPGWAFTDVTLIDKARGGKKKLYRQIAKELNLSEDDIDFGEVRKKIGWWKNWGISPEEALADAETDELVLARFYQRYEAIKWKEK</sequence>
<evidence type="ECO:0000259" key="6">
    <source>
        <dbReference type="PROSITE" id="PS51198"/>
    </source>
</evidence>
<dbReference type="AlphaFoldDB" id="A0A0F9EP39"/>
<dbReference type="Gene3D" id="3.40.50.300">
    <property type="entry name" value="P-loop containing nucleotide triphosphate hydrolases"/>
    <property type="match status" value="1"/>
</dbReference>
<dbReference type="CDD" id="cd17932">
    <property type="entry name" value="DEXQc_UvrD"/>
    <property type="match status" value="1"/>
</dbReference>
<dbReference type="GO" id="GO:0016787">
    <property type="term" value="F:hydrolase activity"/>
    <property type="evidence" value="ECO:0007669"/>
    <property type="project" value="UniProtKB-KW"/>
</dbReference>
<keyword evidence="2" id="KW-0378">Hydrolase</keyword>
<evidence type="ECO:0000256" key="2">
    <source>
        <dbReference type="ARBA" id="ARBA00022801"/>
    </source>
</evidence>
<dbReference type="Pfam" id="PF00580">
    <property type="entry name" value="UvrD-helicase"/>
    <property type="match status" value="1"/>
</dbReference>
<accession>A0A0F9EP39</accession>
<gene>
    <name evidence="7" type="ORF">LCGC14_2129070</name>
</gene>
<evidence type="ECO:0000256" key="5">
    <source>
        <dbReference type="ARBA" id="ARBA00023125"/>
    </source>
</evidence>
<feature type="domain" description="UvrD-like helicase ATP-binding" evidence="6">
    <location>
        <begin position="17"/>
        <end position="199"/>
    </location>
</feature>
<dbReference type="PANTHER" id="PTHR11070:SF2">
    <property type="entry name" value="ATP-DEPENDENT DNA HELICASE SRS2"/>
    <property type="match status" value="1"/>
</dbReference>
<dbReference type="PANTHER" id="PTHR11070">
    <property type="entry name" value="UVRD / RECB / PCRA DNA HELICASE FAMILY MEMBER"/>
    <property type="match status" value="1"/>
</dbReference>
<dbReference type="InterPro" id="IPR027417">
    <property type="entry name" value="P-loop_NTPase"/>
</dbReference>
<dbReference type="SUPFAM" id="SSF52540">
    <property type="entry name" value="P-loop containing nucleoside triphosphate hydrolases"/>
    <property type="match status" value="1"/>
</dbReference>
<reference evidence="7" key="1">
    <citation type="journal article" date="2015" name="Nature">
        <title>Complex archaea that bridge the gap between prokaryotes and eukaryotes.</title>
        <authorList>
            <person name="Spang A."/>
            <person name="Saw J.H."/>
            <person name="Jorgensen S.L."/>
            <person name="Zaremba-Niedzwiedzka K."/>
            <person name="Martijn J."/>
            <person name="Lind A.E."/>
            <person name="van Eijk R."/>
            <person name="Schleper C."/>
            <person name="Guy L."/>
            <person name="Ettema T.J."/>
        </authorList>
    </citation>
    <scope>NUCLEOTIDE SEQUENCE</scope>
</reference>
<organism evidence="7">
    <name type="scientific">marine sediment metagenome</name>
    <dbReference type="NCBI Taxonomy" id="412755"/>
    <lineage>
        <taxon>unclassified sequences</taxon>
        <taxon>metagenomes</taxon>
        <taxon>ecological metagenomes</taxon>
    </lineage>
</organism>
<keyword evidence="3" id="KW-0347">Helicase</keyword>
<dbReference type="PROSITE" id="PS51198">
    <property type="entry name" value="UVRD_HELICASE_ATP_BIND"/>
    <property type="match status" value="1"/>
</dbReference>
<evidence type="ECO:0000256" key="3">
    <source>
        <dbReference type="ARBA" id="ARBA00022806"/>
    </source>
</evidence>
<dbReference type="Gene3D" id="1.10.10.160">
    <property type="match status" value="1"/>
</dbReference>
<dbReference type="GO" id="GO:0003677">
    <property type="term" value="F:DNA binding"/>
    <property type="evidence" value="ECO:0007669"/>
    <property type="project" value="UniProtKB-KW"/>
</dbReference>
<feature type="non-terminal residue" evidence="7">
    <location>
        <position position="199"/>
    </location>
</feature>
<dbReference type="InterPro" id="IPR014016">
    <property type="entry name" value="UvrD-like_ATP-bd"/>
</dbReference>
<dbReference type="GO" id="GO:0005524">
    <property type="term" value="F:ATP binding"/>
    <property type="evidence" value="ECO:0007669"/>
    <property type="project" value="UniProtKB-KW"/>
</dbReference>
<evidence type="ECO:0000256" key="1">
    <source>
        <dbReference type="ARBA" id="ARBA00022741"/>
    </source>
</evidence>
<keyword evidence="1" id="KW-0547">Nucleotide-binding</keyword>
<dbReference type="InterPro" id="IPR013986">
    <property type="entry name" value="DExx_box_DNA_helicase_dom_sf"/>
</dbReference>
<keyword evidence="5" id="KW-0238">DNA-binding</keyword>
<evidence type="ECO:0000313" key="7">
    <source>
        <dbReference type="EMBL" id="KKL68026.1"/>
    </source>
</evidence>